<accession>A0A0C3C4T9</accession>
<dbReference type="STRING" id="686832.A0A0C3C4T9"/>
<evidence type="ECO:0000259" key="1">
    <source>
        <dbReference type="Pfam" id="PF12849"/>
    </source>
</evidence>
<dbReference type="PANTHER" id="PTHR37945:SF1">
    <property type="entry name" value="EXTRACELLULAR TUNGSTATE BINDING PROTEIN"/>
    <property type="match status" value="1"/>
</dbReference>
<feature type="domain" description="PBP" evidence="1">
    <location>
        <begin position="52"/>
        <end position="300"/>
    </location>
</feature>
<proteinExistence type="predicted"/>
<dbReference type="PANTHER" id="PTHR37945">
    <property type="entry name" value="EXTRACELLULAR TUNGSTATE BINDING PROTEIN"/>
    <property type="match status" value="1"/>
</dbReference>
<dbReference type="Gene3D" id="3.40.190.10">
    <property type="entry name" value="Periplasmic binding protein-like II"/>
    <property type="match status" value="2"/>
</dbReference>
<reference evidence="3" key="2">
    <citation type="submission" date="2015-01" db="EMBL/GenBank/DDBJ databases">
        <title>Evolutionary Origins and Diversification of the Mycorrhizal Mutualists.</title>
        <authorList>
            <consortium name="DOE Joint Genome Institute"/>
            <consortium name="Mycorrhizal Genomics Consortium"/>
            <person name="Kohler A."/>
            <person name="Kuo A."/>
            <person name="Nagy L.G."/>
            <person name="Floudas D."/>
            <person name="Copeland A."/>
            <person name="Barry K.W."/>
            <person name="Cichocki N."/>
            <person name="Veneault-Fourrey C."/>
            <person name="LaButti K."/>
            <person name="Lindquist E.A."/>
            <person name="Lipzen A."/>
            <person name="Lundell T."/>
            <person name="Morin E."/>
            <person name="Murat C."/>
            <person name="Riley R."/>
            <person name="Ohm R."/>
            <person name="Sun H."/>
            <person name="Tunlid A."/>
            <person name="Henrissat B."/>
            <person name="Grigoriev I.V."/>
            <person name="Hibbett D.S."/>
            <person name="Martin F."/>
        </authorList>
    </citation>
    <scope>NUCLEOTIDE SEQUENCE [LARGE SCALE GENOMIC DNA]</scope>
    <source>
        <strain evidence="3">h7</strain>
    </source>
</reference>
<protein>
    <recommendedName>
        <fullName evidence="1">PBP domain-containing protein</fullName>
    </recommendedName>
</protein>
<dbReference type="SUPFAM" id="SSF53850">
    <property type="entry name" value="Periplasmic binding protein-like II"/>
    <property type="match status" value="1"/>
</dbReference>
<dbReference type="InterPro" id="IPR052738">
    <property type="entry name" value="ABC-Tungstate_binding"/>
</dbReference>
<dbReference type="Proteomes" id="UP000053424">
    <property type="component" value="Unassembled WGS sequence"/>
</dbReference>
<dbReference type="HOGENOM" id="CLU_058099_0_0_1"/>
<dbReference type="Pfam" id="PF12849">
    <property type="entry name" value="PBP_like_2"/>
    <property type="match status" value="1"/>
</dbReference>
<evidence type="ECO:0000313" key="2">
    <source>
        <dbReference type="EMBL" id="KIM38591.1"/>
    </source>
</evidence>
<gene>
    <name evidence="2" type="ORF">M413DRAFT_30130</name>
</gene>
<sequence length="324" mass="35657">MTSSILLSTLSFTEDIKTSDSFRRDSTTTIAPSAEPFAIYNGGYERARERGTCLRIANGGAGQTGLIQAWADTFIRYMVAKGAEPFEVAWFLGDTTESLSMLSAGVVDVALTYNPAAEKLLLDSGDAIERIYAYRDHFLLIGPSSNPANLKDQDDIFTMFGKIVAVGNADVIRPPDPDVRPPTRFLSRFDKSATNIKESQIFCTIGQVPWAQNYSKWYHQYPRFPREALEAASLLSEYTLTDLGTWLCAPKDITSKLKIFKKGSDDAKDPLLNPAHILRGKKASSINEGTCTEFLNWIIAPDGGQKATACFSKGGHRLYTKAPS</sequence>
<reference evidence="2 3" key="1">
    <citation type="submission" date="2014-04" db="EMBL/GenBank/DDBJ databases">
        <authorList>
            <consortium name="DOE Joint Genome Institute"/>
            <person name="Kuo A."/>
            <person name="Gay G."/>
            <person name="Dore J."/>
            <person name="Kohler A."/>
            <person name="Nagy L.G."/>
            <person name="Floudas D."/>
            <person name="Copeland A."/>
            <person name="Barry K.W."/>
            <person name="Cichocki N."/>
            <person name="Veneault-Fourrey C."/>
            <person name="LaButti K."/>
            <person name="Lindquist E.A."/>
            <person name="Lipzen A."/>
            <person name="Lundell T."/>
            <person name="Morin E."/>
            <person name="Murat C."/>
            <person name="Sun H."/>
            <person name="Tunlid A."/>
            <person name="Henrissat B."/>
            <person name="Grigoriev I.V."/>
            <person name="Hibbett D.S."/>
            <person name="Martin F."/>
            <person name="Nordberg H.P."/>
            <person name="Cantor M.N."/>
            <person name="Hua S.X."/>
        </authorList>
    </citation>
    <scope>NUCLEOTIDE SEQUENCE [LARGE SCALE GENOMIC DNA]</scope>
    <source>
        <strain evidence="3">h7</strain>
    </source>
</reference>
<keyword evidence="3" id="KW-1185">Reference proteome</keyword>
<dbReference type="AlphaFoldDB" id="A0A0C3C4T9"/>
<organism evidence="2 3">
    <name type="scientific">Hebeloma cylindrosporum</name>
    <dbReference type="NCBI Taxonomy" id="76867"/>
    <lineage>
        <taxon>Eukaryota</taxon>
        <taxon>Fungi</taxon>
        <taxon>Dikarya</taxon>
        <taxon>Basidiomycota</taxon>
        <taxon>Agaricomycotina</taxon>
        <taxon>Agaricomycetes</taxon>
        <taxon>Agaricomycetidae</taxon>
        <taxon>Agaricales</taxon>
        <taxon>Agaricineae</taxon>
        <taxon>Hymenogastraceae</taxon>
        <taxon>Hebeloma</taxon>
    </lineage>
</organism>
<evidence type="ECO:0000313" key="3">
    <source>
        <dbReference type="Proteomes" id="UP000053424"/>
    </source>
</evidence>
<dbReference type="EMBL" id="KN831790">
    <property type="protein sequence ID" value="KIM38591.1"/>
    <property type="molecule type" value="Genomic_DNA"/>
</dbReference>
<dbReference type="OrthoDB" id="10260248at2759"/>
<name>A0A0C3C4T9_HEBCY</name>
<dbReference type="InterPro" id="IPR024370">
    <property type="entry name" value="PBP_domain"/>
</dbReference>